<gene>
    <name evidence="1" type="ORF">SAMN04489801_4667</name>
</gene>
<dbReference type="EMBL" id="LT629796">
    <property type="protein sequence ID" value="SDU57991.1"/>
    <property type="molecule type" value="Genomic_DNA"/>
</dbReference>
<reference evidence="1 2" key="1">
    <citation type="submission" date="2016-10" db="EMBL/GenBank/DDBJ databases">
        <authorList>
            <person name="Varghese N."/>
            <person name="Submissions S."/>
        </authorList>
    </citation>
    <scope>NUCLEOTIDE SEQUENCE [LARGE SCALE GENOMIC DNA]</scope>
    <source>
        <strain evidence="1 2">LMG 21607</strain>
    </source>
</reference>
<dbReference type="RefSeq" id="WP_146381596.1">
    <property type="nucleotide sequence ID" value="NZ_LT629796.1"/>
</dbReference>
<evidence type="ECO:0000313" key="2">
    <source>
        <dbReference type="Proteomes" id="UP000182476"/>
    </source>
</evidence>
<name>A0ABY0VVG2_9PSED</name>
<dbReference type="GeneID" id="46431656"/>
<proteinExistence type="predicted"/>
<organism evidence="1 2">
    <name type="scientific">Pseudomonas mandelii</name>
    <dbReference type="NCBI Taxonomy" id="75612"/>
    <lineage>
        <taxon>Bacteria</taxon>
        <taxon>Pseudomonadati</taxon>
        <taxon>Pseudomonadota</taxon>
        <taxon>Gammaproteobacteria</taxon>
        <taxon>Pseudomonadales</taxon>
        <taxon>Pseudomonadaceae</taxon>
        <taxon>Pseudomonas</taxon>
    </lineage>
</organism>
<protein>
    <recommendedName>
        <fullName evidence="3">DUF2971 domain-containing protein</fullName>
    </recommendedName>
</protein>
<evidence type="ECO:0000313" key="1">
    <source>
        <dbReference type="EMBL" id="SDU57991.1"/>
    </source>
</evidence>
<keyword evidence="2" id="KW-1185">Reference proteome</keyword>
<dbReference type="Proteomes" id="UP000182476">
    <property type="component" value="Chromosome I"/>
</dbReference>
<sequence length="227" mass="25954">MTSDSLYHYTDIAAIASIVKNKKLRLSNTGFLNDSQELIEGYRILSTQLDLFIADLVSKEVEVPRGAWIIKGAFNANAENKFDHNIYTCSFSRAANLLSQWRAYGSFAIEFSRSQLECKYNLYECIYNDDEKNGKAQSILEKHSDSLSIGLDEDPDDILDVHFEEFLDFMKTAGMFKNKYFQAESEVRMVEAGYHADEILYRARGDHLVPYMELTVPKESGSSHLRV</sequence>
<accession>A0ABY0VVG2</accession>
<evidence type="ECO:0008006" key="3">
    <source>
        <dbReference type="Google" id="ProtNLM"/>
    </source>
</evidence>